<dbReference type="Pfam" id="PF00225">
    <property type="entry name" value="Kinesin"/>
    <property type="match status" value="1"/>
</dbReference>
<protein>
    <submittedName>
        <fullName evidence="4">Kinesin KIF27 isoform X2</fullName>
        <ecNumber evidence="4">3.6.1.15</ecNumber>
    </submittedName>
</protein>
<comment type="caution">
    <text evidence="4">The sequence shown here is derived from an EMBL/GenBank/DDBJ whole genome shotgun (WGS) entry which is preliminary data.</text>
</comment>
<dbReference type="GO" id="GO:0008017">
    <property type="term" value="F:microtubule binding"/>
    <property type="evidence" value="ECO:0007669"/>
    <property type="project" value="InterPro"/>
</dbReference>
<dbReference type="InterPro" id="IPR036961">
    <property type="entry name" value="Kinesin_motor_dom_sf"/>
</dbReference>
<proteinExistence type="predicted"/>
<evidence type="ECO:0000259" key="3">
    <source>
        <dbReference type="Pfam" id="PF00225"/>
    </source>
</evidence>
<keyword evidence="1" id="KW-0547">Nucleotide-binding</keyword>
<dbReference type="AlphaFoldDB" id="A0A3M7PPL0"/>
<dbReference type="EMBL" id="REGN01009486">
    <property type="protein sequence ID" value="RNA01062.1"/>
    <property type="molecule type" value="Genomic_DNA"/>
</dbReference>
<evidence type="ECO:0000256" key="2">
    <source>
        <dbReference type="ARBA" id="ARBA00022840"/>
    </source>
</evidence>
<feature type="non-terminal residue" evidence="4">
    <location>
        <position position="424"/>
    </location>
</feature>
<organism evidence="4 5">
    <name type="scientific">Brachionus plicatilis</name>
    <name type="common">Marine rotifer</name>
    <name type="synonym">Brachionus muelleri</name>
    <dbReference type="NCBI Taxonomy" id="10195"/>
    <lineage>
        <taxon>Eukaryota</taxon>
        <taxon>Metazoa</taxon>
        <taxon>Spiralia</taxon>
        <taxon>Gnathifera</taxon>
        <taxon>Rotifera</taxon>
        <taxon>Eurotatoria</taxon>
        <taxon>Monogononta</taxon>
        <taxon>Pseudotrocha</taxon>
        <taxon>Ploima</taxon>
        <taxon>Brachionidae</taxon>
        <taxon>Brachionus</taxon>
    </lineage>
</organism>
<accession>A0A3M7PPL0</accession>
<evidence type="ECO:0000256" key="1">
    <source>
        <dbReference type="ARBA" id="ARBA00022741"/>
    </source>
</evidence>
<dbReference type="EC" id="3.6.1.15" evidence="4"/>
<keyword evidence="5" id="KW-1185">Reference proteome</keyword>
<keyword evidence="2" id="KW-0067">ATP-binding</keyword>
<dbReference type="GO" id="GO:0017111">
    <property type="term" value="F:ribonucleoside triphosphate phosphatase activity"/>
    <property type="evidence" value="ECO:0007669"/>
    <property type="project" value="UniProtKB-EC"/>
</dbReference>
<dbReference type="GO" id="GO:0003777">
    <property type="term" value="F:microtubule motor activity"/>
    <property type="evidence" value="ECO:0007669"/>
    <property type="project" value="InterPro"/>
</dbReference>
<dbReference type="GO" id="GO:0007018">
    <property type="term" value="P:microtubule-based movement"/>
    <property type="evidence" value="ECO:0007669"/>
    <property type="project" value="InterPro"/>
</dbReference>
<dbReference type="Proteomes" id="UP000276133">
    <property type="component" value="Unassembled WGS sequence"/>
</dbReference>
<dbReference type="InterPro" id="IPR027417">
    <property type="entry name" value="P-loop_NTPase"/>
</dbReference>
<dbReference type="Gene3D" id="3.40.850.10">
    <property type="entry name" value="Kinesin motor domain"/>
    <property type="match status" value="2"/>
</dbReference>
<dbReference type="SUPFAM" id="SSF52540">
    <property type="entry name" value="P-loop containing nucleoside triphosphate hydrolases"/>
    <property type="match status" value="1"/>
</dbReference>
<evidence type="ECO:0000313" key="4">
    <source>
        <dbReference type="EMBL" id="RNA01062.1"/>
    </source>
</evidence>
<gene>
    <name evidence="4" type="ORF">BpHYR1_029115</name>
</gene>
<name>A0A3M7PPL0_BRAPC</name>
<keyword evidence="4" id="KW-0378">Hydrolase</keyword>
<evidence type="ECO:0000313" key="5">
    <source>
        <dbReference type="Proteomes" id="UP000276133"/>
    </source>
</evidence>
<dbReference type="InterPro" id="IPR001752">
    <property type="entry name" value="Kinesin_motor_dom"/>
</dbReference>
<dbReference type="STRING" id="10195.A0A3M7PPL0"/>
<reference evidence="4 5" key="1">
    <citation type="journal article" date="2018" name="Sci. Rep.">
        <title>Genomic signatures of local adaptation to the degree of environmental predictability in rotifers.</title>
        <authorList>
            <person name="Franch-Gras L."/>
            <person name="Hahn C."/>
            <person name="Garcia-Roger E.M."/>
            <person name="Carmona M.J."/>
            <person name="Serra M."/>
            <person name="Gomez A."/>
        </authorList>
    </citation>
    <scope>NUCLEOTIDE SEQUENCE [LARGE SCALE GENOMIC DNA]</scope>
    <source>
        <strain evidence="4">HYR1</strain>
    </source>
</reference>
<feature type="domain" description="Kinesin motor" evidence="3">
    <location>
        <begin position="18"/>
        <end position="146"/>
    </location>
</feature>
<sequence>MADKLDFKVALKSKFSSKHHSEMEILDNNTISLYRKNYKFNYIFNHDQSPNQTYQCVLDQYLENLVSGINSAIVVYGPASEAKAETLGLHLCSNEKFSKRSKIHFFLNNLFSRLDEEKAFDRQVDFSLSISLSQIHEDTQKSLVGSVNHSLIKVDTMCDIINMLDHINPHQKDSHLFFKIRLEKFKRKKKIFISEINFIDLAGWKYVPGKGDEIIKVKWDLMSLERFLLAKLTQDNPCPVGLLCSHFHQILNRNPKSLLIVCLDPAQPCLDSVEFGSRFYKSLDTKFINYERHEARSNDETIEWCENVESFEEEIEKRRQIHVESEKIQQSQQSDISFMYPCSPLTLKRPNRLCDSMKLYFRGSEKKFKQPELPHVPLNFSDDSLELADSERAEKRRKLNSDRNLEDLKNMFNLMIEDFDHLIN</sequence>
<dbReference type="GO" id="GO:0005524">
    <property type="term" value="F:ATP binding"/>
    <property type="evidence" value="ECO:0007669"/>
    <property type="project" value="UniProtKB-KW"/>
</dbReference>